<proteinExistence type="predicted"/>
<accession>A0A0P9JYX7</accession>
<evidence type="ECO:0000313" key="2">
    <source>
        <dbReference type="Proteomes" id="UP000050425"/>
    </source>
</evidence>
<dbReference type="EMBL" id="LJPT01000106">
    <property type="protein sequence ID" value="KPW47816.1"/>
    <property type="molecule type" value="Genomic_DNA"/>
</dbReference>
<sequence length="37" mass="3947">MPAHALQCLVQPAWLDTDPTCNALKRASRVATVGPLT</sequence>
<comment type="caution">
    <text evidence="1">The sequence shown here is derived from an EMBL/GenBank/DDBJ whole genome shotgun (WGS) entry which is preliminary data.</text>
</comment>
<dbReference type="Proteomes" id="UP000050425">
    <property type="component" value="Unassembled WGS sequence"/>
</dbReference>
<organism evidence="1 2">
    <name type="scientific">Pseudomonas syringae pv. antirrhini</name>
    <dbReference type="NCBI Taxonomy" id="251702"/>
    <lineage>
        <taxon>Bacteria</taxon>
        <taxon>Pseudomonadati</taxon>
        <taxon>Pseudomonadota</taxon>
        <taxon>Gammaproteobacteria</taxon>
        <taxon>Pseudomonadales</taxon>
        <taxon>Pseudomonadaceae</taxon>
        <taxon>Pseudomonas</taxon>
    </lineage>
</organism>
<dbReference type="AlphaFoldDB" id="A0A0P9JYX7"/>
<gene>
    <name evidence="1" type="ORF">ALO88_100945</name>
</gene>
<reference evidence="1 2" key="1">
    <citation type="submission" date="2015-09" db="EMBL/GenBank/DDBJ databases">
        <title>Genome announcement of multiple Pseudomonas syringae strains.</title>
        <authorList>
            <person name="Thakur S."/>
            <person name="Wang P.W."/>
            <person name="Gong Y."/>
            <person name="Weir B.S."/>
            <person name="Guttman D.S."/>
        </authorList>
    </citation>
    <scope>NUCLEOTIDE SEQUENCE [LARGE SCALE GENOMIC DNA]</scope>
    <source>
        <strain evidence="1 2">ICMP4303</strain>
    </source>
</reference>
<protein>
    <submittedName>
        <fullName evidence="1">Uncharacterized protein</fullName>
    </submittedName>
</protein>
<name>A0A0P9JYX7_9PSED</name>
<evidence type="ECO:0000313" key="1">
    <source>
        <dbReference type="EMBL" id="KPW47816.1"/>
    </source>
</evidence>